<dbReference type="OrthoDB" id="574668at2"/>
<protein>
    <submittedName>
        <fullName evidence="1">Uncharacterized protein</fullName>
    </submittedName>
</protein>
<proteinExistence type="predicted"/>
<evidence type="ECO:0000313" key="2">
    <source>
        <dbReference type="EMBL" id="WDM70849.1"/>
    </source>
</evidence>
<evidence type="ECO:0000313" key="1">
    <source>
        <dbReference type="EMBL" id="PPU77628.1"/>
    </source>
</evidence>
<name>A0A2S7DUX5_9XANT</name>
<evidence type="ECO:0000313" key="4">
    <source>
        <dbReference type="Proteomes" id="UP001214201"/>
    </source>
</evidence>
<reference evidence="2 4" key="2">
    <citation type="submission" date="2021-08" db="EMBL/GenBank/DDBJ databases">
        <title>Genome sequences of Xanthomonas cucurbitae isolates from 5 Midwestern US states.</title>
        <authorList>
            <person name="Hind S.R."/>
        </authorList>
    </citation>
    <scope>NUCLEOTIDE SEQUENCE [LARGE SCALE GENOMIC DNA]</scope>
    <source>
        <strain evidence="2 4">OH_261</strain>
    </source>
</reference>
<reference evidence="1 3" key="1">
    <citation type="submission" date="2016-08" db="EMBL/GenBank/DDBJ databases">
        <authorList>
            <person name="Seilhamer J.J."/>
        </authorList>
    </citation>
    <scope>NUCLEOTIDE SEQUENCE [LARGE SCALE GENOMIC DNA]</scope>
    <source>
        <strain evidence="1 3">CFBP2542</strain>
    </source>
</reference>
<dbReference type="Proteomes" id="UP000239561">
    <property type="component" value="Unassembled WGS sequence"/>
</dbReference>
<sequence>MEGCFRSTFPDKGWQAVRCGPPPKAIVGRKRTANGSGRTTATADQALVVGNGNDYAALSSRPTRSVVGSFPSVSGVTTGVVQYSLQINTDNDSNPAACAQFGFSSCKTWQQYVYSSDFDGDSSNGFQPVVFIESWVYATSSAEYKAVGCPSGWDAYDGNACVHNSDSVSAPLVPVSGIGSVKLTGSATSGGVDTATFSINGRAYSVSQAASTVHINKIWRKSEFNVFGNGARTQTVSFNRGSRVTVNVAVNDGTANAPACIGDSGETFEQNNLTLGSCTSFGGASPGISFPQSN</sequence>
<dbReference type="EMBL" id="MDED01000006">
    <property type="protein sequence ID" value="PPU77628.1"/>
    <property type="molecule type" value="Genomic_DNA"/>
</dbReference>
<keyword evidence="4" id="KW-1185">Reference proteome</keyword>
<gene>
    <name evidence="2" type="ORF">K6978_15895</name>
    <name evidence="1" type="ORF">XcuCFBP2542_05210</name>
</gene>
<dbReference type="Proteomes" id="UP001214201">
    <property type="component" value="Chromosome"/>
</dbReference>
<dbReference type="AlphaFoldDB" id="A0A2S7DUX5"/>
<organism evidence="1 3">
    <name type="scientific">Xanthomonas cucurbitae</name>
    <dbReference type="NCBI Taxonomy" id="56453"/>
    <lineage>
        <taxon>Bacteria</taxon>
        <taxon>Pseudomonadati</taxon>
        <taxon>Pseudomonadota</taxon>
        <taxon>Gammaproteobacteria</taxon>
        <taxon>Lysobacterales</taxon>
        <taxon>Lysobacteraceae</taxon>
        <taxon>Xanthomonas</taxon>
    </lineage>
</organism>
<evidence type="ECO:0000313" key="3">
    <source>
        <dbReference type="Proteomes" id="UP000239561"/>
    </source>
</evidence>
<accession>A0A2S7DUX5</accession>
<dbReference type="EMBL" id="CP082214">
    <property type="protein sequence ID" value="WDM70849.1"/>
    <property type="molecule type" value="Genomic_DNA"/>
</dbReference>